<comment type="cofactor">
    <cofactor evidence="1">
        <name>(R)-lipoate</name>
        <dbReference type="ChEBI" id="CHEBI:83088"/>
    </cofactor>
</comment>
<dbReference type="EMBL" id="HG916855">
    <property type="protein sequence ID" value="CDM62766.1"/>
    <property type="molecule type" value="Genomic_DNA"/>
</dbReference>
<keyword evidence="6" id="KW-1185">Reference proteome</keyword>
<dbReference type="PANTHER" id="PTHR43178">
    <property type="entry name" value="DIHYDROLIPOAMIDE ACETYLTRANSFERASE COMPONENT OF PYRUVATE DEHYDROGENASE COMPLEX"/>
    <property type="match status" value="1"/>
</dbReference>
<dbReference type="PATRIC" id="fig|348824.6.peg.7123"/>
<geneLocation type="plasmid" evidence="5 6">
    <name>pLPU83d</name>
</geneLocation>
<keyword evidence="5" id="KW-0614">Plasmid</keyword>
<keyword evidence="2" id="KW-0808">Transferase</keyword>
<dbReference type="PANTHER" id="PTHR43178:SF5">
    <property type="entry name" value="LIPOAMIDE ACYLTRANSFERASE COMPONENT OF BRANCHED-CHAIN ALPHA-KETO ACID DEHYDROGENASE COMPLEX, MITOCHONDRIAL"/>
    <property type="match status" value="1"/>
</dbReference>
<dbReference type="SUPFAM" id="SSF52777">
    <property type="entry name" value="CoA-dependent acyltransferases"/>
    <property type="match status" value="1"/>
</dbReference>
<evidence type="ECO:0000256" key="1">
    <source>
        <dbReference type="ARBA" id="ARBA00001938"/>
    </source>
</evidence>
<reference evidence="5" key="1">
    <citation type="submission" date="2013-11" db="EMBL/GenBank/DDBJ databases">
        <title>Draft genome sequence of the broad-host-range Rhizobium sp. LPU83 strain, a member of the low-genetic diversity Oregon-like Rhizobium sp. group.</title>
        <authorList>
            <person name="Wibberg D."/>
            <person name="Puehler A."/>
            <person name="Schlueter A."/>
        </authorList>
    </citation>
    <scope>NUCLEOTIDE SEQUENCE [LARGE SCALE GENOMIC DNA]</scope>
    <source>
        <strain evidence="5">LPU83</strain>
        <plasmid evidence="5">pLPU83d</plasmid>
    </source>
</reference>
<dbReference type="GO" id="GO:0031405">
    <property type="term" value="F:lipoic acid binding"/>
    <property type="evidence" value="ECO:0007669"/>
    <property type="project" value="TreeGrafter"/>
</dbReference>
<dbReference type="InterPro" id="IPR001078">
    <property type="entry name" value="2-oxoacid_DH_actylTfrase"/>
</dbReference>
<dbReference type="KEGG" id="rhl:LPU83_pLPU83d_1396"/>
<dbReference type="InterPro" id="IPR050743">
    <property type="entry name" value="2-oxoacid_DH_E2_comp"/>
</dbReference>
<dbReference type="GO" id="GO:0005737">
    <property type="term" value="C:cytoplasm"/>
    <property type="evidence" value="ECO:0007669"/>
    <property type="project" value="TreeGrafter"/>
</dbReference>
<evidence type="ECO:0000256" key="2">
    <source>
        <dbReference type="ARBA" id="ARBA00022679"/>
    </source>
</evidence>
<organism evidence="5 6">
    <name type="scientific">Rhizobium favelukesii</name>
    <dbReference type="NCBI Taxonomy" id="348824"/>
    <lineage>
        <taxon>Bacteria</taxon>
        <taxon>Pseudomonadati</taxon>
        <taxon>Pseudomonadota</taxon>
        <taxon>Alphaproteobacteria</taxon>
        <taxon>Hyphomicrobiales</taxon>
        <taxon>Rhizobiaceae</taxon>
        <taxon>Rhizobium/Agrobacterium group</taxon>
        <taxon>Rhizobium</taxon>
    </lineage>
</organism>
<gene>
    <name evidence="5" type="ORF">LPU83_pLPU83d_1396</name>
</gene>
<feature type="domain" description="2-oxoacid dehydrogenase acyltransferase catalytic" evidence="4">
    <location>
        <begin position="12"/>
        <end position="238"/>
    </location>
</feature>
<sequence length="240" mass="26197">MLNRDQITHRSHMVAHTPMRLSIARHMLESATTAPHVTAIFEADFTAIIKHREKSKAVFAADGINLSYTAYLIAACVAATRAVPEINSRWHDDHLEIFDDINIGVGMALGDKGLVVPVVWHVQDLSLLAIAAKLQDLTNRGRAGGLTNADMRGGTFTISNHGVSGSLVAAPVIINQPQSAILGVGKMEKRVVVREVDGVDTIQIRPMAYVSLTIDHRALDAHQTNAWLTRFVETLEGWQA</sequence>
<proteinExistence type="predicted"/>
<protein>
    <submittedName>
        <fullName evidence="5">Pyruvate/2-oxoglutarate dehydrogenase complex, dihydrolipoamide acyltransferase component</fullName>
    </submittedName>
</protein>
<dbReference type="InterPro" id="IPR023213">
    <property type="entry name" value="CAT-like_dom_sf"/>
</dbReference>
<evidence type="ECO:0000313" key="5">
    <source>
        <dbReference type="EMBL" id="CDM62766.1"/>
    </source>
</evidence>
<name>W6S9G9_9HYPH</name>
<dbReference type="AlphaFoldDB" id="W6S9G9"/>
<dbReference type="Pfam" id="PF00198">
    <property type="entry name" value="2-oxoacid_dh"/>
    <property type="match status" value="1"/>
</dbReference>
<accession>W6S9G9</accession>
<dbReference type="HOGENOM" id="CLU_016733_2_1_5"/>
<dbReference type="GO" id="GO:0016407">
    <property type="term" value="F:acetyltransferase activity"/>
    <property type="evidence" value="ECO:0007669"/>
    <property type="project" value="TreeGrafter"/>
</dbReference>
<dbReference type="Proteomes" id="UP000019443">
    <property type="component" value="Plasmid pLPU83d"/>
</dbReference>
<evidence type="ECO:0000313" key="6">
    <source>
        <dbReference type="Proteomes" id="UP000019443"/>
    </source>
</evidence>
<evidence type="ECO:0000259" key="4">
    <source>
        <dbReference type="Pfam" id="PF00198"/>
    </source>
</evidence>
<dbReference type="Gene3D" id="3.30.559.10">
    <property type="entry name" value="Chloramphenicol acetyltransferase-like domain"/>
    <property type="match status" value="1"/>
</dbReference>
<keyword evidence="5" id="KW-0670">Pyruvate</keyword>
<keyword evidence="3 5" id="KW-0012">Acyltransferase</keyword>
<evidence type="ECO:0000256" key="3">
    <source>
        <dbReference type="ARBA" id="ARBA00023315"/>
    </source>
</evidence>